<evidence type="ECO:0000313" key="2">
    <source>
        <dbReference type="Proteomes" id="UP000237655"/>
    </source>
</evidence>
<dbReference type="EMBL" id="CP027665">
    <property type="protein sequence ID" value="AVO36353.1"/>
    <property type="molecule type" value="Genomic_DNA"/>
</dbReference>
<proteinExistence type="predicted"/>
<keyword evidence="2" id="KW-1185">Reference proteome</keyword>
<dbReference type="KEGG" id="thas:C6Y53_00590"/>
<reference evidence="2" key="1">
    <citation type="submission" date="2018-03" db="EMBL/GenBank/DDBJ databases">
        <title>Genomic analysis of the strain SH-1 isolated from shrimp intestine.</title>
        <authorList>
            <person name="Kim Y.-S."/>
            <person name="Kim S.-E."/>
            <person name="Kim K.-H."/>
        </authorList>
    </citation>
    <scope>NUCLEOTIDE SEQUENCE [LARGE SCALE GENOMIC DNA]</scope>
    <source>
        <strain evidence="2">SH-1</strain>
    </source>
</reference>
<accession>A0A2S0MKY7</accession>
<dbReference type="Gene3D" id="3.10.450.40">
    <property type="match status" value="1"/>
</dbReference>
<dbReference type="AlphaFoldDB" id="A0A2S0MKY7"/>
<dbReference type="Proteomes" id="UP000237655">
    <property type="component" value="Chromosome"/>
</dbReference>
<gene>
    <name evidence="1" type="ORF">C6Y53_00590</name>
</gene>
<organism evidence="1 2">
    <name type="scientific">Pukyongiella litopenaei</name>
    <dbReference type="NCBI Taxonomy" id="2605946"/>
    <lineage>
        <taxon>Bacteria</taxon>
        <taxon>Pseudomonadati</taxon>
        <taxon>Pseudomonadota</taxon>
        <taxon>Alphaproteobacteria</taxon>
        <taxon>Rhodobacterales</taxon>
        <taxon>Paracoccaceae</taxon>
        <taxon>Pukyongiella</taxon>
    </lineage>
</organism>
<name>A0A2S0MKY7_9RHOB</name>
<sequence>MNAQTNLGKDIALTLLDNRLLRIYAPAETTRRTVEGGRGLTIRDFDTLEGRGNLGQALVMRLLTPQGELAPLGHPAYGSRLHEIIGDRNTDTIRNLAKLHVLASLEAERRIDKVTSVAVTPHPSLRDVIRIAIEALPVGADVPLAISFTLELDTGGQG</sequence>
<evidence type="ECO:0000313" key="1">
    <source>
        <dbReference type="EMBL" id="AVO36353.1"/>
    </source>
</evidence>
<dbReference type="SUPFAM" id="SSF160719">
    <property type="entry name" value="gpW/gp25-like"/>
    <property type="match status" value="1"/>
</dbReference>
<dbReference type="RefSeq" id="WP_106470668.1">
    <property type="nucleotide sequence ID" value="NZ_CP027665.1"/>
</dbReference>
<protein>
    <submittedName>
        <fullName evidence="1">GPW/gp25 family protein</fullName>
    </submittedName>
</protein>